<dbReference type="Proteomes" id="UP000655751">
    <property type="component" value="Unassembled WGS sequence"/>
</dbReference>
<proteinExistence type="predicted"/>
<dbReference type="Pfam" id="PF04672">
    <property type="entry name" value="Methyltransf_19"/>
    <property type="match status" value="1"/>
</dbReference>
<protein>
    <submittedName>
        <fullName evidence="2">SAM-dependent methyltransferase</fullName>
    </submittedName>
</protein>
<dbReference type="InterPro" id="IPR029063">
    <property type="entry name" value="SAM-dependent_MTases_sf"/>
</dbReference>
<dbReference type="SUPFAM" id="SSF53335">
    <property type="entry name" value="S-adenosyl-L-methionine-dependent methyltransferases"/>
    <property type="match status" value="1"/>
</dbReference>
<dbReference type="GO" id="GO:0008168">
    <property type="term" value="F:methyltransferase activity"/>
    <property type="evidence" value="ECO:0007669"/>
    <property type="project" value="UniProtKB-KW"/>
</dbReference>
<organism evidence="2 3">
    <name type="scientific">Nocardia bovistercoris</name>
    <dbReference type="NCBI Taxonomy" id="2785916"/>
    <lineage>
        <taxon>Bacteria</taxon>
        <taxon>Bacillati</taxon>
        <taxon>Actinomycetota</taxon>
        <taxon>Actinomycetes</taxon>
        <taxon>Mycobacteriales</taxon>
        <taxon>Nocardiaceae</taxon>
        <taxon>Nocardia</taxon>
    </lineage>
</organism>
<sequence>MSRDTEDGATPRTQRVPVGADPTKPNAARVYNYMLGGKDNYEVDQILAHQMLSVAPDTRTTAWFSRRFLLHAVEFAAEAGVRQFIDIGAGIPISPNVHEIAQKIEPSARVVAVDYDPVVHVHSNALLGSTAGVTAVLGDIRRPAAILEQLRAERLIDFDQPVAILIVGVLHYIMDDEDPAGIIATLRDAVAPGSYLAFTHATVDTHADFIDRSSSSTAGSSAQPRYRTRDEVAALLEGFDVLEPGVVTVQDWLDDDLPATKLVVLGGIGRTV</sequence>
<dbReference type="AlphaFoldDB" id="A0A931IAD0"/>
<evidence type="ECO:0000313" key="3">
    <source>
        <dbReference type="Proteomes" id="UP000655751"/>
    </source>
</evidence>
<evidence type="ECO:0000256" key="1">
    <source>
        <dbReference type="SAM" id="MobiDB-lite"/>
    </source>
</evidence>
<dbReference type="InterPro" id="IPR006764">
    <property type="entry name" value="SAM_dep_MeTrfase_SAV2177_type"/>
</dbReference>
<keyword evidence="3" id="KW-1185">Reference proteome</keyword>
<dbReference type="Gene3D" id="3.40.50.150">
    <property type="entry name" value="Vaccinia Virus protein VP39"/>
    <property type="match status" value="1"/>
</dbReference>
<keyword evidence="2" id="KW-0489">Methyltransferase</keyword>
<evidence type="ECO:0000313" key="2">
    <source>
        <dbReference type="EMBL" id="MBH0776805.1"/>
    </source>
</evidence>
<keyword evidence="2" id="KW-0808">Transferase</keyword>
<dbReference type="GO" id="GO:0032259">
    <property type="term" value="P:methylation"/>
    <property type="evidence" value="ECO:0007669"/>
    <property type="project" value="UniProtKB-KW"/>
</dbReference>
<accession>A0A931IAD0</accession>
<dbReference type="CDD" id="cd02440">
    <property type="entry name" value="AdoMet_MTases"/>
    <property type="match status" value="1"/>
</dbReference>
<gene>
    <name evidence="2" type="ORF">IT779_10965</name>
</gene>
<name>A0A931IAD0_9NOCA</name>
<comment type="caution">
    <text evidence="2">The sequence shown here is derived from an EMBL/GenBank/DDBJ whole genome shotgun (WGS) entry which is preliminary data.</text>
</comment>
<dbReference type="PIRSF" id="PIRSF017393">
    <property type="entry name" value="MTase_SAV2177"/>
    <property type="match status" value="1"/>
</dbReference>
<reference evidence="2" key="1">
    <citation type="submission" date="2020-11" db="EMBL/GenBank/DDBJ databases">
        <title>Nocardia NEAU-351.nov., a novel actinomycete isolated from the cow dung.</title>
        <authorList>
            <person name="Zhang X."/>
        </authorList>
    </citation>
    <scope>NUCLEOTIDE SEQUENCE</scope>
    <source>
        <strain evidence="2">NEAU-351</strain>
    </source>
</reference>
<dbReference type="EMBL" id="JADMLG010000003">
    <property type="protein sequence ID" value="MBH0776805.1"/>
    <property type="molecule type" value="Genomic_DNA"/>
</dbReference>
<feature type="region of interest" description="Disordered" evidence="1">
    <location>
        <begin position="1"/>
        <end position="24"/>
    </location>
</feature>
<dbReference type="RefSeq" id="WP_196149113.1">
    <property type="nucleotide sequence ID" value="NZ_JADMLG010000003.1"/>
</dbReference>